<evidence type="ECO:0000256" key="12">
    <source>
        <dbReference type="RuleBase" id="RU361274"/>
    </source>
</evidence>
<evidence type="ECO:0000256" key="11">
    <source>
        <dbReference type="ARBA" id="ARBA00049893"/>
    </source>
</evidence>
<proteinExistence type="inferred from homology"/>
<comment type="catalytic activity">
    <reaction evidence="9">
        <text>adenosine + H2O + H(+) = inosine + NH4(+)</text>
        <dbReference type="Rhea" id="RHEA:24408"/>
        <dbReference type="ChEBI" id="CHEBI:15377"/>
        <dbReference type="ChEBI" id="CHEBI:15378"/>
        <dbReference type="ChEBI" id="CHEBI:16335"/>
        <dbReference type="ChEBI" id="CHEBI:17596"/>
        <dbReference type="ChEBI" id="CHEBI:28938"/>
        <dbReference type="EC" id="3.5.4.4"/>
    </reaction>
    <physiologicalReaction direction="left-to-right" evidence="9">
        <dbReference type="Rhea" id="RHEA:24409"/>
    </physiologicalReaction>
</comment>
<dbReference type="EMBL" id="JAFBFI010000006">
    <property type="protein sequence ID" value="MBM7692349.1"/>
    <property type="molecule type" value="Genomic_DNA"/>
</dbReference>
<reference evidence="13 14" key="1">
    <citation type="submission" date="2021-01" db="EMBL/GenBank/DDBJ databases">
        <title>Genomic Encyclopedia of Type Strains, Phase IV (KMG-IV): sequencing the most valuable type-strain genomes for metagenomic binning, comparative biology and taxonomic classification.</title>
        <authorList>
            <person name="Goeker M."/>
        </authorList>
    </citation>
    <scope>NUCLEOTIDE SEQUENCE [LARGE SCALE GENOMIC DNA]</scope>
    <source>
        <strain evidence="13 14">DSM 105482</strain>
    </source>
</reference>
<evidence type="ECO:0000256" key="2">
    <source>
        <dbReference type="ARBA" id="ARBA00001947"/>
    </source>
</evidence>
<dbReference type="Proteomes" id="UP000823486">
    <property type="component" value="Unassembled WGS sequence"/>
</dbReference>
<dbReference type="PANTHER" id="PTHR30616">
    <property type="entry name" value="UNCHARACTERIZED PROTEIN YFIH"/>
    <property type="match status" value="1"/>
</dbReference>
<evidence type="ECO:0000256" key="9">
    <source>
        <dbReference type="ARBA" id="ARBA00047989"/>
    </source>
</evidence>
<keyword evidence="7" id="KW-0378">Hydrolase</keyword>
<accession>A0ABS2QGS6</accession>
<dbReference type="Gene3D" id="3.60.140.10">
    <property type="entry name" value="CNF1/YfiH-like putative cysteine hydrolases"/>
    <property type="match status" value="1"/>
</dbReference>
<evidence type="ECO:0000256" key="10">
    <source>
        <dbReference type="ARBA" id="ARBA00048968"/>
    </source>
</evidence>
<evidence type="ECO:0000313" key="13">
    <source>
        <dbReference type="EMBL" id="MBM7692349.1"/>
    </source>
</evidence>
<dbReference type="CDD" id="cd16833">
    <property type="entry name" value="YfiH"/>
    <property type="match status" value="1"/>
</dbReference>
<evidence type="ECO:0000256" key="4">
    <source>
        <dbReference type="ARBA" id="ARBA00007353"/>
    </source>
</evidence>
<comment type="catalytic activity">
    <reaction evidence="10">
        <text>adenosine + phosphate = alpha-D-ribose 1-phosphate + adenine</text>
        <dbReference type="Rhea" id="RHEA:27642"/>
        <dbReference type="ChEBI" id="CHEBI:16335"/>
        <dbReference type="ChEBI" id="CHEBI:16708"/>
        <dbReference type="ChEBI" id="CHEBI:43474"/>
        <dbReference type="ChEBI" id="CHEBI:57720"/>
        <dbReference type="EC" id="2.4.2.1"/>
    </reaction>
    <physiologicalReaction direction="left-to-right" evidence="10">
        <dbReference type="Rhea" id="RHEA:27643"/>
    </physiologicalReaction>
</comment>
<dbReference type="RefSeq" id="WP_204541673.1">
    <property type="nucleotide sequence ID" value="NZ_JAFBFI010000006.1"/>
</dbReference>
<dbReference type="Pfam" id="PF02578">
    <property type="entry name" value="Cu-oxidase_4"/>
    <property type="match status" value="1"/>
</dbReference>
<evidence type="ECO:0000256" key="1">
    <source>
        <dbReference type="ARBA" id="ARBA00000553"/>
    </source>
</evidence>
<dbReference type="InterPro" id="IPR038371">
    <property type="entry name" value="Cu_polyphenol_OxRdtase_sf"/>
</dbReference>
<evidence type="ECO:0000256" key="6">
    <source>
        <dbReference type="ARBA" id="ARBA00022723"/>
    </source>
</evidence>
<evidence type="ECO:0000256" key="3">
    <source>
        <dbReference type="ARBA" id="ARBA00003215"/>
    </source>
</evidence>
<keyword evidence="5" id="KW-0808">Transferase</keyword>
<comment type="cofactor">
    <cofactor evidence="2">
        <name>Zn(2+)</name>
        <dbReference type="ChEBI" id="CHEBI:29105"/>
    </cofactor>
</comment>
<dbReference type="InterPro" id="IPR011324">
    <property type="entry name" value="Cytotoxic_necrot_fac-like_cat"/>
</dbReference>
<comment type="catalytic activity">
    <reaction evidence="1">
        <text>inosine + phosphate = alpha-D-ribose 1-phosphate + hypoxanthine</text>
        <dbReference type="Rhea" id="RHEA:27646"/>
        <dbReference type="ChEBI" id="CHEBI:17368"/>
        <dbReference type="ChEBI" id="CHEBI:17596"/>
        <dbReference type="ChEBI" id="CHEBI:43474"/>
        <dbReference type="ChEBI" id="CHEBI:57720"/>
        <dbReference type="EC" id="2.4.2.1"/>
    </reaction>
    <physiologicalReaction direction="left-to-right" evidence="1">
        <dbReference type="Rhea" id="RHEA:27647"/>
    </physiologicalReaction>
</comment>
<sequence>MAEPFSLINERFYRADFFQQTSPGFTAGFTTKNGGVSEQEFKTLNTGFHVGDRTDHVVKNRGLLAGSLSFGIDQWAGAEQTHETAIVKVKTSDRGKGGEAYETSFKATDGLYTDQKGILLTLCFADCVPLYFAAPDRGMIGIAHAGWKGTVDGIGEKMIRIWEEEGIQASDIFAAIGPSICKDCYIVDDRVINFAKNRLEEVDKKPYNLIKEGQYTLDLRELNALILQKAGVPLENIRVSSLCTSCQNQHFFSHRNDHGKTGRMLGFIGWKEDTSF</sequence>
<dbReference type="SUPFAM" id="SSF64438">
    <property type="entry name" value="CNF1/YfiH-like putative cysteine hydrolases"/>
    <property type="match status" value="1"/>
</dbReference>
<name>A0ABS2QGS6_9BACI</name>
<protein>
    <recommendedName>
        <fullName evidence="12">Purine nucleoside phosphorylase</fullName>
    </recommendedName>
</protein>
<dbReference type="InterPro" id="IPR003730">
    <property type="entry name" value="Cu_polyphenol_OxRdtase"/>
</dbReference>
<dbReference type="NCBIfam" id="TIGR00726">
    <property type="entry name" value="peptidoglycan editing factor PgeF"/>
    <property type="match status" value="1"/>
</dbReference>
<keyword evidence="8" id="KW-0862">Zinc</keyword>
<evidence type="ECO:0000256" key="7">
    <source>
        <dbReference type="ARBA" id="ARBA00022801"/>
    </source>
</evidence>
<comment type="function">
    <text evidence="3">Purine nucleoside enzyme that catalyzes the phosphorolysis of adenosine and inosine nucleosides, yielding D-ribose 1-phosphate and the respective free bases, adenine and hypoxanthine. Also catalyzes the phosphorolysis of S-methyl-5'-thioadenosine into adenine and S-methyl-5-thio-alpha-D-ribose 1-phosphate. Also has adenosine deaminase activity.</text>
</comment>
<keyword evidence="14" id="KW-1185">Reference proteome</keyword>
<evidence type="ECO:0000256" key="5">
    <source>
        <dbReference type="ARBA" id="ARBA00022679"/>
    </source>
</evidence>
<comment type="catalytic activity">
    <reaction evidence="11">
        <text>S-methyl-5'-thioadenosine + phosphate = 5-(methylsulfanyl)-alpha-D-ribose 1-phosphate + adenine</text>
        <dbReference type="Rhea" id="RHEA:11852"/>
        <dbReference type="ChEBI" id="CHEBI:16708"/>
        <dbReference type="ChEBI" id="CHEBI:17509"/>
        <dbReference type="ChEBI" id="CHEBI:43474"/>
        <dbReference type="ChEBI" id="CHEBI:58533"/>
        <dbReference type="EC" id="2.4.2.28"/>
    </reaction>
    <physiologicalReaction direction="left-to-right" evidence="11">
        <dbReference type="Rhea" id="RHEA:11853"/>
    </physiologicalReaction>
</comment>
<comment type="similarity">
    <text evidence="4 12">Belongs to the purine nucleoside phosphorylase YfiH/LACC1 family.</text>
</comment>
<evidence type="ECO:0000313" key="14">
    <source>
        <dbReference type="Proteomes" id="UP000823486"/>
    </source>
</evidence>
<comment type="caution">
    <text evidence="13">The sequence shown here is derived from an EMBL/GenBank/DDBJ whole genome shotgun (WGS) entry which is preliminary data.</text>
</comment>
<organism evidence="13 14">
    <name type="scientific">Peribacillus deserti</name>
    <dbReference type="NCBI Taxonomy" id="673318"/>
    <lineage>
        <taxon>Bacteria</taxon>
        <taxon>Bacillati</taxon>
        <taxon>Bacillota</taxon>
        <taxon>Bacilli</taxon>
        <taxon>Bacillales</taxon>
        <taxon>Bacillaceae</taxon>
        <taxon>Peribacillus</taxon>
    </lineage>
</organism>
<gene>
    <name evidence="13" type="ORF">JOC77_001779</name>
</gene>
<keyword evidence="6" id="KW-0479">Metal-binding</keyword>
<evidence type="ECO:0000256" key="8">
    <source>
        <dbReference type="ARBA" id="ARBA00022833"/>
    </source>
</evidence>
<dbReference type="PANTHER" id="PTHR30616:SF2">
    <property type="entry name" value="PURINE NUCLEOSIDE PHOSPHORYLASE LACC1"/>
    <property type="match status" value="1"/>
</dbReference>